<dbReference type="AlphaFoldDB" id="A0A834MLZ5"/>
<feature type="compositionally biased region" description="Basic residues" evidence="1">
    <location>
        <begin position="15"/>
        <end position="25"/>
    </location>
</feature>
<reference evidence="2" key="1">
    <citation type="submission" date="2020-08" db="EMBL/GenBank/DDBJ databases">
        <title>Genome sequencing and assembly of the red palm weevil Rhynchophorus ferrugineus.</title>
        <authorList>
            <person name="Dias G.B."/>
            <person name="Bergman C.M."/>
            <person name="Manee M."/>
        </authorList>
    </citation>
    <scope>NUCLEOTIDE SEQUENCE</scope>
    <source>
        <strain evidence="2">AA-2017</strain>
        <tissue evidence="2">Whole larva</tissue>
    </source>
</reference>
<proteinExistence type="predicted"/>
<feature type="region of interest" description="Disordered" evidence="1">
    <location>
        <begin position="1"/>
        <end position="27"/>
    </location>
</feature>
<dbReference type="EMBL" id="JAACXV010000060">
    <property type="protein sequence ID" value="KAF7285195.1"/>
    <property type="molecule type" value="Genomic_DNA"/>
</dbReference>
<name>A0A834MLZ5_RHYFE</name>
<sequence>MDVDKNQTKQEPSRRKGTRKKKRSKSPVQLVRFMAVSAVDGKLVKPSALVADDDDKIVKNHKVQSDLCRKANSYVKTKGRLMKCGRHWSKISKHRPRSS</sequence>
<evidence type="ECO:0000313" key="2">
    <source>
        <dbReference type="EMBL" id="KAF7285195.1"/>
    </source>
</evidence>
<dbReference type="OrthoDB" id="430476at2759"/>
<accession>A0A834MLZ5</accession>
<organism evidence="2 3">
    <name type="scientific">Rhynchophorus ferrugineus</name>
    <name type="common">Red palm weevil</name>
    <name type="synonym">Curculio ferrugineus</name>
    <dbReference type="NCBI Taxonomy" id="354439"/>
    <lineage>
        <taxon>Eukaryota</taxon>
        <taxon>Metazoa</taxon>
        <taxon>Ecdysozoa</taxon>
        <taxon>Arthropoda</taxon>
        <taxon>Hexapoda</taxon>
        <taxon>Insecta</taxon>
        <taxon>Pterygota</taxon>
        <taxon>Neoptera</taxon>
        <taxon>Endopterygota</taxon>
        <taxon>Coleoptera</taxon>
        <taxon>Polyphaga</taxon>
        <taxon>Cucujiformia</taxon>
        <taxon>Curculionidae</taxon>
        <taxon>Dryophthorinae</taxon>
        <taxon>Rhynchophorus</taxon>
    </lineage>
</organism>
<evidence type="ECO:0000313" key="3">
    <source>
        <dbReference type="Proteomes" id="UP000625711"/>
    </source>
</evidence>
<dbReference type="Proteomes" id="UP000625711">
    <property type="component" value="Unassembled WGS sequence"/>
</dbReference>
<comment type="caution">
    <text evidence="2">The sequence shown here is derived from an EMBL/GenBank/DDBJ whole genome shotgun (WGS) entry which is preliminary data.</text>
</comment>
<protein>
    <submittedName>
        <fullName evidence="2">Uncharacterized protein</fullName>
    </submittedName>
</protein>
<evidence type="ECO:0000256" key="1">
    <source>
        <dbReference type="SAM" id="MobiDB-lite"/>
    </source>
</evidence>
<feature type="compositionally biased region" description="Basic and acidic residues" evidence="1">
    <location>
        <begin position="1"/>
        <end position="14"/>
    </location>
</feature>
<keyword evidence="3" id="KW-1185">Reference proteome</keyword>
<gene>
    <name evidence="2" type="ORF">GWI33_011732</name>
</gene>